<dbReference type="EMBL" id="PVZF01000004">
    <property type="protein sequence ID" value="PRY15952.1"/>
    <property type="molecule type" value="Genomic_DNA"/>
</dbReference>
<proteinExistence type="predicted"/>
<dbReference type="OrthoDB" id="3298527at2"/>
<keyword evidence="2" id="KW-1003">Cell membrane</keyword>
<sequence>MVRILPTLLVLALTVWCLVSLVQAPEGSVRNLPRWAWILLVLFFPLAGGIAYVLAGRPVEGYGPGPRRPRQAPRGPDDDEEFLRGL</sequence>
<comment type="caution">
    <text evidence="9">The sequence shown here is derived from an EMBL/GenBank/DDBJ whole genome shotgun (WGS) entry which is preliminary data.</text>
</comment>
<evidence type="ECO:0000256" key="3">
    <source>
        <dbReference type="ARBA" id="ARBA00022692"/>
    </source>
</evidence>
<feature type="domain" description="Cardiolipin synthase N-terminal" evidence="8">
    <location>
        <begin position="12"/>
        <end position="57"/>
    </location>
</feature>
<dbReference type="GO" id="GO:0005886">
    <property type="term" value="C:plasma membrane"/>
    <property type="evidence" value="ECO:0007669"/>
    <property type="project" value="UniProtKB-SubCell"/>
</dbReference>
<comment type="subcellular location">
    <subcellularLocation>
        <location evidence="1">Cell membrane</location>
        <topology evidence="1">Multi-pass membrane protein</topology>
    </subcellularLocation>
</comment>
<evidence type="ECO:0000256" key="6">
    <source>
        <dbReference type="SAM" id="MobiDB-lite"/>
    </source>
</evidence>
<dbReference type="RefSeq" id="WP_106209756.1">
    <property type="nucleotide sequence ID" value="NZ_PVZF01000004.1"/>
</dbReference>
<evidence type="ECO:0000256" key="5">
    <source>
        <dbReference type="ARBA" id="ARBA00023136"/>
    </source>
</evidence>
<evidence type="ECO:0000313" key="9">
    <source>
        <dbReference type="EMBL" id="PRY15952.1"/>
    </source>
</evidence>
<feature type="transmembrane region" description="Helical" evidence="7">
    <location>
        <begin position="36"/>
        <end position="55"/>
    </location>
</feature>
<keyword evidence="4 7" id="KW-1133">Transmembrane helix</keyword>
<evidence type="ECO:0000313" key="10">
    <source>
        <dbReference type="Proteomes" id="UP000238083"/>
    </source>
</evidence>
<dbReference type="InterPro" id="IPR027379">
    <property type="entry name" value="CLS_N"/>
</dbReference>
<organism evidence="9 10">
    <name type="scientific">Kineococcus rhizosphaerae</name>
    <dbReference type="NCBI Taxonomy" id="559628"/>
    <lineage>
        <taxon>Bacteria</taxon>
        <taxon>Bacillati</taxon>
        <taxon>Actinomycetota</taxon>
        <taxon>Actinomycetes</taxon>
        <taxon>Kineosporiales</taxon>
        <taxon>Kineosporiaceae</taxon>
        <taxon>Kineococcus</taxon>
    </lineage>
</organism>
<evidence type="ECO:0000256" key="7">
    <source>
        <dbReference type="SAM" id="Phobius"/>
    </source>
</evidence>
<gene>
    <name evidence="9" type="ORF">CLV37_104165</name>
</gene>
<feature type="compositionally biased region" description="Acidic residues" evidence="6">
    <location>
        <begin position="77"/>
        <end position="86"/>
    </location>
</feature>
<name>A0A2T0R5A1_9ACTN</name>
<keyword evidence="5 7" id="KW-0472">Membrane</keyword>
<feature type="region of interest" description="Disordered" evidence="6">
    <location>
        <begin position="61"/>
        <end position="86"/>
    </location>
</feature>
<dbReference type="Pfam" id="PF13396">
    <property type="entry name" value="PLDc_N"/>
    <property type="match status" value="1"/>
</dbReference>
<evidence type="ECO:0000256" key="1">
    <source>
        <dbReference type="ARBA" id="ARBA00004651"/>
    </source>
</evidence>
<dbReference type="AlphaFoldDB" id="A0A2T0R5A1"/>
<evidence type="ECO:0000256" key="4">
    <source>
        <dbReference type="ARBA" id="ARBA00022989"/>
    </source>
</evidence>
<protein>
    <submittedName>
        <fullName evidence="9">Phospholipase D-like protein</fullName>
    </submittedName>
</protein>
<dbReference type="Proteomes" id="UP000238083">
    <property type="component" value="Unassembled WGS sequence"/>
</dbReference>
<accession>A0A2T0R5A1</accession>
<keyword evidence="3 7" id="KW-0812">Transmembrane</keyword>
<keyword evidence="10" id="KW-1185">Reference proteome</keyword>
<reference evidence="9 10" key="1">
    <citation type="submission" date="2018-03" db="EMBL/GenBank/DDBJ databases">
        <title>Genomic Encyclopedia of Archaeal and Bacterial Type Strains, Phase II (KMG-II): from individual species to whole genera.</title>
        <authorList>
            <person name="Goeker M."/>
        </authorList>
    </citation>
    <scope>NUCLEOTIDE SEQUENCE [LARGE SCALE GENOMIC DNA]</scope>
    <source>
        <strain evidence="9 10">DSM 19711</strain>
    </source>
</reference>
<evidence type="ECO:0000256" key="2">
    <source>
        <dbReference type="ARBA" id="ARBA00022475"/>
    </source>
</evidence>
<evidence type="ECO:0000259" key="8">
    <source>
        <dbReference type="Pfam" id="PF13396"/>
    </source>
</evidence>